<keyword evidence="3" id="KW-1185">Reference proteome</keyword>
<gene>
    <name evidence="2" type="ORF">CRG98_038720</name>
</gene>
<comment type="caution">
    <text evidence="2">The sequence shown here is derived from an EMBL/GenBank/DDBJ whole genome shotgun (WGS) entry which is preliminary data.</text>
</comment>
<organism evidence="2 3">
    <name type="scientific">Punica granatum</name>
    <name type="common">Pomegranate</name>
    <dbReference type="NCBI Taxonomy" id="22663"/>
    <lineage>
        <taxon>Eukaryota</taxon>
        <taxon>Viridiplantae</taxon>
        <taxon>Streptophyta</taxon>
        <taxon>Embryophyta</taxon>
        <taxon>Tracheophyta</taxon>
        <taxon>Spermatophyta</taxon>
        <taxon>Magnoliopsida</taxon>
        <taxon>eudicotyledons</taxon>
        <taxon>Gunneridae</taxon>
        <taxon>Pentapetalae</taxon>
        <taxon>rosids</taxon>
        <taxon>malvids</taxon>
        <taxon>Myrtales</taxon>
        <taxon>Lythraceae</taxon>
        <taxon>Punica</taxon>
    </lineage>
</organism>
<evidence type="ECO:0000256" key="1">
    <source>
        <dbReference type="SAM" id="Phobius"/>
    </source>
</evidence>
<name>A0A2I0IA73_PUNGR</name>
<evidence type="ECO:0000313" key="2">
    <source>
        <dbReference type="EMBL" id="PKI40879.1"/>
    </source>
</evidence>
<protein>
    <submittedName>
        <fullName evidence="2">Uncharacterized protein</fullName>
    </submittedName>
</protein>
<proteinExistence type="predicted"/>
<keyword evidence="1" id="KW-1133">Transmembrane helix</keyword>
<keyword evidence="1" id="KW-0812">Transmembrane</keyword>
<evidence type="ECO:0000313" key="3">
    <source>
        <dbReference type="Proteomes" id="UP000233551"/>
    </source>
</evidence>
<feature type="transmembrane region" description="Helical" evidence="1">
    <location>
        <begin position="98"/>
        <end position="117"/>
    </location>
</feature>
<accession>A0A2I0IA73</accession>
<keyword evidence="1" id="KW-0472">Membrane</keyword>
<dbReference type="Proteomes" id="UP000233551">
    <property type="component" value="Unassembled WGS sequence"/>
</dbReference>
<sequence>MARGSDRRLLGFCREEEKRKSSRGALESLKECRRRRGLGSLGESETEGTGQSRLGISTLSLDTTTCSPGLDAPIQTSNSGVVIRAIPMIQTAAVPVKPLFIVLVATLSLLLLVSLLSPHTPLPQSSSVSLSY</sequence>
<feature type="non-terminal residue" evidence="2">
    <location>
        <position position="132"/>
    </location>
</feature>
<reference evidence="2 3" key="1">
    <citation type="submission" date="2017-11" db="EMBL/GenBank/DDBJ databases">
        <title>De-novo sequencing of pomegranate (Punica granatum L.) genome.</title>
        <authorList>
            <person name="Akparov Z."/>
            <person name="Amiraslanov A."/>
            <person name="Hajiyeva S."/>
            <person name="Abbasov M."/>
            <person name="Kaur K."/>
            <person name="Hamwieh A."/>
            <person name="Solovyev V."/>
            <person name="Salamov A."/>
            <person name="Braich B."/>
            <person name="Kosarev P."/>
            <person name="Mahmoud A."/>
            <person name="Hajiyev E."/>
            <person name="Babayeva S."/>
            <person name="Izzatullayeva V."/>
            <person name="Mammadov A."/>
            <person name="Mammadov A."/>
            <person name="Sharifova S."/>
            <person name="Ojaghi J."/>
            <person name="Eynullazada K."/>
            <person name="Bayramov B."/>
            <person name="Abdulazimova A."/>
            <person name="Shahmuradov I."/>
        </authorList>
    </citation>
    <scope>NUCLEOTIDE SEQUENCE [LARGE SCALE GENOMIC DNA]</scope>
    <source>
        <strain evidence="3">cv. AG2017</strain>
        <tissue evidence="2">Leaf</tissue>
    </source>
</reference>
<dbReference type="AlphaFoldDB" id="A0A2I0IA73"/>
<dbReference type="EMBL" id="PGOL01003469">
    <property type="protein sequence ID" value="PKI40879.1"/>
    <property type="molecule type" value="Genomic_DNA"/>
</dbReference>